<dbReference type="OrthoDB" id="9812605at2"/>
<evidence type="ECO:0000313" key="5">
    <source>
        <dbReference type="Proteomes" id="UP000199652"/>
    </source>
</evidence>
<dbReference type="RefSeq" id="WP_090242570.1">
    <property type="nucleotide sequence ID" value="NZ_FNOU01000001.1"/>
</dbReference>
<reference evidence="5" key="1">
    <citation type="submission" date="2016-10" db="EMBL/GenBank/DDBJ databases">
        <authorList>
            <person name="Varghese N."/>
            <person name="Submissions S."/>
        </authorList>
    </citation>
    <scope>NUCLEOTIDE SEQUENCE [LARGE SCALE GENOMIC DNA]</scope>
    <source>
        <strain evidence="5">VPI 5359</strain>
    </source>
</reference>
<dbReference type="Gene3D" id="1.10.1070.20">
    <property type="match status" value="1"/>
</dbReference>
<accession>A0A1H3AX43</accession>
<evidence type="ECO:0000256" key="2">
    <source>
        <dbReference type="ARBA" id="ARBA00022777"/>
    </source>
</evidence>
<sequence length="300" mass="35062">MKCFDNWGEYEGANEGSGRSEKIWLTQTESGRIGLFKFRKSELTKEHVSEKLAQELATAVKLPCADIDLGRRDGREGCMSYLINKGDEELIEGIRLIGQKYPSFRADQLFDKDTQSYYSLGMILEVLEDKFLQREALRMVIFDFLIGNSDRHQSNWALLINREKARRFCPIYDNGSSLCAYVTEEQIDSYLGNDRVRFISLVDSKSRSRIRIDSNKKKEPTHLEMLEHIRQHYVSDWLMQWVEESVMVLSPQKINKIVSTFEKSEVSEKRKELLCRFLNTKVVYLKKCLGRRIQNDKDSE</sequence>
<dbReference type="Proteomes" id="UP000199652">
    <property type="component" value="Unassembled WGS sequence"/>
</dbReference>
<keyword evidence="5" id="KW-1185">Reference proteome</keyword>
<evidence type="ECO:0000259" key="3">
    <source>
        <dbReference type="Pfam" id="PF07804"/>
    </source>
</evidence>
<dbReference type="InterPro" id="IPR012893">
    <property type="entry name" value="HipA-like_C"/>
</dbReference>
<gene>
    <name evidence="4" type="ORF">SAMN04488579_101209</name>
</gene>
<dbReference type="GO" id="GO:0016301">
    <property type="term" value="F:kinase activity"/>
    <property type="evidence" value="ECO:0007669"/>
    <property type="project" value="UniProtKB-KW"/>
</dbReference>
<dbReference type="Pfam" id="PF07804">
    <property type="entry name" value="HipA_C"/>
    <property type="match status" value="1"/>
</dbReference>
<organism evidence="4 5">
    <name type="scientific">Eubacterium barkeri</name>
    <name type="common">Clostridium barkeri</name>
    <dbReference type="NCBI Taxonomy" id="1528"/>
    <lineage>
        <taxon>Bacteria</taxon>
        <taxon>Bacillati</taxon>
        <taxon>Bacillota</taxon>
        <taxon>Clostridia</taxon>
        <taxon>Eubacteriales</taxon>
        <taxon>Eubacteriaceae</taxon>
        <taxon>Eubacterium</taxon>
    </lineage>
</organism>
<keyword evidence="2" id="KW-0418">Kinase</keyword>
<dbReference type="STRING" id="1528.SAMN04488579_101209"/>
<name>A0A1H3AX43_EUBBA</name>
<protein>
    <submittedName>
        <fullName evidence="4">HipA-like C-terminal domain-containing protein</fullName>
    </submittedName>
</protein>
<dbReference type="EMBL" id="FNOU01000001">
    <property type="protein sequence ID" value="SDX34155.1"/>
    <property type="molecule type" value="Genomic_DNA"/>
</dbReference>
<proteinExistence type="predicted"/>
<evidence type="ECO:0000313" key="4">
    <source>
        <dbReference type="EMBL" id="SDX34155.1"/>
    </source>
</evidence>
<feature type="domain" description="HipA-like C-terminal" evidence="3">
    <location>
        <begin position="18"/>
        <end position="235"/>
    </location>
</feature>
<evidence type="ECO:0000256" key="1">
    <source>
        <dbReference type="ARBA" id="ARBA00022679"/>
    </source>
</evidence>
<keyword evidence="1" id="KW-0808">Transferase</keyword>
<dbReference type="AlphaFoldDB" id="A0A1H3AX43"/>